<evidence type="ECO:0000313" key="2">
    <source>
        <dbReference type="EMBL" id="KAK7751454.1"/>
    </source>
</evidence>
<comment type="caution">
    <text evidence="2">The sequence shown here is derived from an EMBL/GenBank/DDBJ whole genome shotgun (WGS) entry which is preliminary data.</text>
</comment>
<gene>
    <name evidence="2" type="ORF">SLS62_006539</name>
</gene>
<dbReference type="InterPro" id="IPR050608">
    <property type="entry name" value="NmrA-type/Isoflavone_red_sf"/>
</dbReference>
<dbReference type="Pfam" id="PF05368">
    <property type="entry name" value="NmrA"/>
    <property type="match status" value="1"/>
</dbReference>
<dbReference type="InterPro" id="IPR036291">
    <property type="entry name" value="NAD(P)-bd_dom_sf"/>
</dbReference>
<sequence>MAAPIKVGVLGATGRTGETIVDGLVGSETKYVRDLSSLFTYPPFTKHIPSIYLNPNTTTQEVTVLTRPSSIDNDEVKALKARGLRTVALDLATGTKAEFLQALEGLDVLVSAVSYKALADQQRLLEAIKEAGIKRFVPCFWGTPAPRGEQHLLDVKFDVLDAAQAIDIPYTVINVGWWTQMPDIPGDGNVPNALSDVRDIGKYAAKIIADPRTLNKFVLSYSEVFTFNQIYDLMDEVSVESIRTPLAEAKEKLKKDPTDFSAQWALMFNQYLDSWGLRGHNTPQYAKYLGYLDVQDLYPEGVGSKPLRTLFQEVLEGKPSGIRAMK</sequence>
<dbReference type="Gene3D" id="3.90.25.10">
    <property type="entry name" value="UDP-galactose 4-epimerase, domain 1"/>
    <property type="match status" value="1"/>
</dbReference>
<dbReference type="InterPro" id="IPR008030">
    <property type="entry name" value="NmrA-like"/>
</dbReference>
<dbReference type="PANTHER" id="PTHR43349:SF93">
    <property type="entry name" value="ISOFLAVONE REDUCTASE HOMOLOG P3-RELATED"/>
    <property type="match status" value="1"/>
</dbReference>
<proteinExistence type="predicted"/>
<reference evidence="2 3" key="1">
    <citation type="submission" date="2024-02" db="EMBL/GenBank/DDBJ databases">
        <title>De novo assembly and annotation of 12 fungi associated with fruit tree decline syndrome in Ontario, Canada.</title>
        <authorList>
            <person name="Sulman M."/>
            <person name="Ellouze W."/>
            <person name="Ilyukhin E."/>
        </authorList>
    </citation>
    <scope>NUCLEOTIDE SEQUENCE [LARGE SCALE GENOMIC DNA]</scope>
    <source>
        <strain evidence="2 3">M11/M66-122</strain>
    </source>
</reference>
<dbReference type="AlphaFoldDB" id="A0AAN9UY94"/>
<dbReference type="SUPFAM" id="SSF51735">
    <property type="entry name" value="NAD(P)-binding Rossmann-fold domains"/>
    <property type="match status" value="1"/>
</dbReference>
<keyword evidence="3" id="KW-1185">Reference proteome</keyword>
<accession>A0AAN9UY94</accession>
<protein>
    <recommendedName>
        <fullName evidence="1">NmrA-like domain-containing protein</fullName>
    </recommendedName>
</protein>
<organism evidence="2 3">
    <name type="scientific">Diatrype stigma</name>
    <dbReference type="NCBI Taxonomy" id="117547"/>
    <lineage>
        <taxon>Eukaryota</taxon>
        <taxon>Fungi</taxon>
        <taxon>Dikarya</taxon>
        <taxon>Ascomycota</taxon>
        <taxon>Pezizomycotina</taxon>
        <taxon>Sordariomycetes</taxon>
        <taxon>Xylariomycetidae</taxon>
        <taxon>Xylariales</taxon>
        <taxon>Diatrypaceae</taxon>
        <taxon>Diatrype</taxon>
    </lineage>
</organism>
<dbReference type="PANTHER" id="PTHR43349">
    <property type="entry name" value="PINORESINOL REDUCTASE-RELATED"/>
    <property type="match status" value="1"/>
</dbReference>
<evidence type="ECO:0000259" key="1">
    <source>
        <dbReference type="Pfam" id="PF05368"/>
    </source>
</evidence>
<dbReference type="Gene3D" id="3.40.50.720">
    <property type="entry name" value="NAD(P)-binding Rossmann-like Domain"/>
    <property type="match status" value="1"/>
</dbReference>
<feature type="domain" description="NmrA-like" evidence="1">
    <location>
        <begin position="7"/>
        <end position="262"/>
    </location>
</feature>
<dbReference type="Proteomes" id="UP001320420">
    <property type="component" value="Unassembled WGS sequence"/>
</dbReference>
<name>A0AAN9UY94_9PEZI</name>
<evidence type="ECO:0000313" key="3">
    <source>
        <dbReference type="Proteomes" id="UP001320420"/>
    </source>
</evidence>
<dbReference type="EMBL" id="JAKJXP020000049">
    <property type="protein sequence ID" value="KAK7751454.1"/>
    <property type="molecule type" value="Genomic_DNA"/>
</dbReference>